<evidence type="ECO:0000256" key="5">
    <source>
        <dbReference type="ARBA" id="ARBA00023157"/>
    </source>
</evidence>
<dbReference type="Proteomes" id="UP000010552">
    <property type="component" value="Unassembled WGS sequence"/>
</dbReference>
<evidence type="ECO:0000313" key="7">
    <source>
        <dbReference type="EMBL" id="ELK06974.1"/>
    </source>
</evidence>
<dbReference type="SUPFAM" id="SSF47266">
    <property type="entry name" value="4-helical cytokines"/>
    <property type="match status" value="1"/>
</dbReference>
<dbReference type="InParanoid" id="L5K5L0"/>
<comment type="subcellular location">
    <subcellularLocation>
        <location evidence="1">Secreted</location>
    </subcellularLocation>
</comment>
<dbReference type="PRINTS" id="PR00266">
    <property type="entry name" value="INTERFERONAB"/>
</dbReference>
<keyword evidence="4 6" id="KW-0051">Antiviral defense</keyword>
<dbReference type="PANTHER" id="PTHR11691:SF37">
    <property type="entry name" value="INTERFERON OMEGA-1"/>
    <property type="match status" value="1"/>
</dbReference>
<name>L5K5L0_PTEAL</name>
<proteinExistence type="inferred from homology"/>
<accession>L5K5L0</accession>
<evidence type="ECO:0000256" key="6">
    <source>
        <dbReference type="RuleBase" id="RU000436"/>
    </source>
</evidence>
<dbReference type="InterPro" id="IPR000471">
    <property type="entry name" value="Interferon_alpha/beta/delta"/>
</dbReference>
<dbReference type="InterPro" id="IPR009079">
    <property type="entry name" value="4_helix_cytokine-like_core"/>
</dbReference>
<reference evidence="8" key="1">
    <citation type="journal article" date="2013" name="Science">
        <title>Comparative analysis of bat genomes provides insight into the evolution of flight and immunity.</title>
        <authorList>
            <person name="Zhang G."/>
            <person name="Cowled C."/>
            <person name="Shi Z."/>
            <person name="Huang Z."/>
            <person name="Bishop-Lilly K.A."/>
            <person name="Fang X."/>
            <person name="Wynne J.W."/>
            <person name="Xiong Z."/>
            <person name="Baker M.L."/>
            <person name="Zhao W."/>
            <person name="Tachedjian M."/>
            <person name="Zhu Y."/>
            <person name="Zhou P."/>
            <person name="Jiang X."/>
            <person name="Ng J."/>
            <person name="Yang L."/>
            <person name="Wu L."/>
            <person name="Xiao J."/>
            <person name="Feng Y."/>
            <person name="Chen Y."/>
            <person name="Sun X."/>
            <person name="Zhang Y."/>
            <person name="Marsh G.A."/>
            <person name="Crameri G."/>
            <person name="Broder C.C."/>
            <person name="Frey K.G."/>
            <person name="Wang L.F."/>
            <person name="Wang J."/>
        </authorList>
    </citation>
    <scope>NUCLEOTIDE SEQUENCE [LARGE SCALE GENOMIC DNA]</scope>
</reference>
<evidence type="ECO:0000256" key="2">
    <source>
        <dbReference type="ARBA" id="ARBA00022514"/>
    </source>
</evidence>
<evidence type="ECO:0000256" key="1">
    <source>
        <dbReference type="ARBA" id="ARBA00004613"/>
    </source>
</evidence>
<keyword evidence="2 6" id="KW-0202">Cytokine</keyword>
<dbReference type="Pfam" id="PF00143">
    <property type="entry name" value="Interferon"/>
    <property type="match status" value="1"/>
</dbReference>
<dbReference type="AlphaFoldDB" id="L5K5L0"/>
<dbReference type="GO" id="GO:0005125">
    <property type="term" value="F:cytokine activity"/>
    <property type="evidence" value="ECO:0007669"/>
    <property type="project" value="UniProtKB-KW"/>
</dbReference>
<dbReference type="EMBL" id="KB030986">
    <property type="protein sequence ID" value="ELK06974.1"/>
    <property type="molecule type" value="Genomic_DNA"/>
</dbReference>
<dbReference type="GO" id="GO:0005126">
    <property type="term" value="F:cytokine receptor binding"/>
    <property type="evidence" value="ECO:0007669"/>
    <property type="project" value="InterPro"/>
</dbReference>
<keyword evidence="5" id="KW-1015">Disulfide bond</keyword>
<gene>
    <name evidence="7" type="ORF">PAL_GLEAN10020991</name>
</gene>
<dbReference type="GO" id="GO:0005615">
    <property type="term" value="C:extracellular space"/>
    <property type="evidence" value="ECO:0007669"/>
    <property type="project" value="UniProtKB-KW"/>
</dbReference>
<dbReference type="GO" id="GO:0051607">
    <property type="term" value="P:defense response to virus"/>
    <property type="evidence" value="ECO:0007669"/>
    <property type="project" value="UniProtKB-KW"/>
</dbReference>
<dbReference type="STRING" id="9402.L5K5L0"/>
<evidence type="ECO:0000256" key="3">
    <source>
        <dbReference type="ARBA" id="ARBA00022525"/>
    </source>
</evidence>
<dbReference type="PANTHER" id="PTHR11691">
    <property type="entry name" value="TYPE I INTERFERON"/>
    <property type="match status" value="1"/>
</dbReference>
<organism evidence="7 8">
    <name type="scientific">Pteropus alecto</name>
    <name type="common">Black flying fox</name>
    <dbReference type="NCBI Taxonomy" id="9402"/>
    <lineage>
        <taxon>Eukaryota</taxon>
        <taxon>Metazoa</taxon>
        <taxon>Chordata</taxon>
        <taxon>Craniata</taxon>
        <taxon>Vertebrata</taxon>
        <taxon>Euteleostomi</taxon>
        <taxon>Mammalia</taxon>
        <taxon>Eutheria</taxon>
        <taxon>Laurasiatheria</taxon>
        <taxon>Chiroptera</taxon>
        <taxon>Yinpterochiroptera</taxon>
        <taxon>Pteropodoidea</taxon>
        <taxon>Pteropodidae</taxon>
        <taxon>Pteropodinae</taxon>
        <taxon>Pteropus</taxon>
    </lineage>
</organism>
<dbReference type="Gene3D" id="1.20.1250.10">
    <property type="match status" value="1"/>
</dbReference>
<protein>
    <submittedName>
        <fullName evidence="7">Interferon tau-1</fullName>
    </submittedName>
</protein>
<keyword evidence="8" id="KW-1185">Reference proteome</keyword>
<keyword evidence="3" id="KW-0964">Secreted</keyword>
<dbReference type="SMART" id="SM00076">
    <property type="entry name" value="IFabd"/>
    <property type="match status" value="1"/>
</dbReference>
<comment type="similarity">
    <text evidence="6">Belongs to the alpha/beta interferon family.</text>
</comment>
<dbReference type="eggNOG" id="ENOG502T289">
    <property type="taxonomic scope" value="Eukaryota"/>
</dbReference>
<evidence type="ECO:0000313" key="8">
    <source>
        <dbReference type="Proteomes" id="UP000010552"/>
    </source>
</evidence>
<sequence length="120" mass="13776">MMDGSQVQKAQAISVLHKMFQETSNIFCTEHSAVWNMTLLHGLLSGLHWQLEDLGTCLVPQMKEAESALGTEDPKLSMKRYIQGICLYLEEKQYSNCAWEIVRVEIRRAFSLSTKLLERL</sequence>
<evidence type="ECO:0000256" key="4">
    <source>
        <dbReference type="ARBA" id="ARBA00023118"/>
    </source>
</evidence>